<dbReference type="AlphaFoldDB" id="A0AAW9REC2"/>
<dbReference type="InterPro" id="IPR000835">
    <property type="entry name" value="HTH_MarR-typ"/>
</dbReference>
<dbReference type="PROSITE" id="PS50995">
    <property type="entry name" value="HTH_MARR_2"/>
    <property type="match status" value="1"/>
</dbReference>
<evidence type="ECO:0000256" key="3">
    <source>
        <dbReference type="ARBA" id="ARBA00023163"/>
    </source>
</evidence>
<organism evidence="5 6">
    <name type="scientific">Microbaculum marinum</name>
    <dbReference type="NCBI Taxonomy" id="1764581"/>
    <lineage>
        <taxon>Bacteria</taxon>
        <taxon>Pseudomonadati</taxon>
        <taxon>Pseudomonadota</taxon>
        <taxon>Alphaproteobacteria</taxon>
        <taxon>Hyphomicrobiales</taxon>
        <taxon>Tepidamorphaceae</taxon>
        <taxon>Microbaculum</taxon>
    </lineage>
</organism>
<evidence type="ECO:0000256" key="2">
    <source>
        <dbReference type="ARBA" id="ARBA00023125"/>
    </source>
</evidence>
<dbReference type="EMBL" id="JAZHOF010000001">
    <property type="protein sequence ID" value="MEJ8570220.1"/>
    <property type="molecule type" value="Genomic_DNA"/>
</dbReference>
<keyword evidence="3" id="KW-0804">Transcription</keyword>
<evidence type="ECO:0000256" key="1">
    <source>
        <dbReference type="ARBA" id="ARBA00023015"/>
    </source>
</evidence>
<keyword evidence="1" id="KW-0805">Transcription regulation</keyword>
<protein>
    <submittedName>
        <fullName evidence="5">MarR family transcriptional regulator</fullName>
    </submittedName>
</protein>
<evidence type="ECO:0000313" key="5">
    <source>
        <dbReference type="EMBL" id="MEJ8570220.1"/>
    </source>
</evidence>
<proteinExistence type="predicted"/>
<feature type="domain" description="HTH marR-type" evidence="4">
    <location>
        <begin position="1"/>
        <end position="104"/>
    </location>
</feature>
<accession>A0AAW9REC2</accession>
<name>A0AAW9REC2_9HYPH</name>
<dbReference type="PANTHER" id="PTHR42756:SF1">
    <property type="entry name" value="TRANSCRIPTIONAL REPRESSOR OF EMRAB OPERON"/>
    <property type="match status" value="1"/>
</dbReference>
<reference evidence="5 6" key="1">
    <citation type="submission" date="2024-02" db="EMBL/GenBank/DDBJ databases">
        <title>Genome analysis and characterization of Microbaculum marinisediminis sp. nov., isolated from marine sediment.</title>
        <authorList>
            <person name="Du Z.-J."/>
            <person name="Ye Y.-Q."/>
            <person name="Zhang Z.-R."/>
            <person name="Yuan S.-M."/>
            <person name="Zhang X.-Y."/>
        </authorList>
    </citation>
    <scope>NUCLEOTIDE SEQUENCE [LARGE SCALE GENOMIC DNA]</scope>
    <source>
        <strain evidence="5 6">SDUM1044001</strain>
    </source>
</reference>
<dbReference type="InterPro" id="IPR036388">
    <property type="entry name" value="WH-like_DNA-bd_sf"/>
</dbReference>
<sequence length="123" mass="13519">MPQIVILQAIRDLGEIATVALSRHADRSAATTVTVLDKLEARDLVTRRRSAVDRRIVHTALTEKSAQVFAAAPPLFNKAFRKGFAELTAAEQEKIVQAFEAAADLIDPEQVALHTDDDMAEIR</sequence>
<keyword evidence="6" id="KW-1185">Reference proteome</keyword>
<evidence type="ECO:0000313" key="6">
    <source>
        <dbReference type="Proteomes" id="UP001378188"/>
    </source>
</evidence>
<dbReference type="SUPFAM" id="SSF46785">
    <property type="entry name" value="Winged helix' DNA-binding domain"/>
    <property type="match status" value="1"/>
</dbReference>
<dbReference type="Gene3D" id="1.10.10.10">
    <property type="entry name" value="Winged helix-like DNA-binding domain superfamily/Winged helix DNA-binding domain"/>
    <property type="match status" value="1"/>
</dbReference>
<keyword evidence="2" id="KW-0238">DNA-binding</keyword>
<dbReference type="SMART" id="SM00347">
    <property type="entry name" value="HTH_MARR"/>
    <property type="match status" value="1"/>
</dbReference>
<dbReference type="Proteomes" id="UP001378188">
    <property type="component" value="Unassembled WGS sequence"/>
</dbReference>
<dbReference type="Pfam" id="PF01047">
    <property type="entry name" value="MarR"/>
    <property type="match status" value="1"/>
</dbReference>
<dbReference type="InterPro" id="IPR036390">
    <property type="entry name" value="WH_DNA-bd_sf"/>
</dbReference>
<evidence type="ECO:0000259" key="4">
    <source>
        <dbReference type="PROSITE" id="PS50995"/>
    </source>
</evidence>
<dbReference type="GO" id="GO:0003700">
    <property type="term" value="F:DNA-binding transcription factor activity"/>
    <property type="evidence" value="ECO:0007669"/>
    <property type="project" value="InterPro"/>
</dbReference>
<dbReference type="PANTHER" id="PTHR42756">
    <property type="entry name" value="TRANSCRIPTIONAL REGULATOR, MARR"/>
    <property type="match status" value="1"/>
</dbReference>
<comment type="caution">
    <text evidence="5">The sequence shown here is derived from an EMBL/GenBank/DDBJ whole genome shotgun (WGS) entry which is preliminary data.</text>
</comment>
<dbReference type="GO" id="GO:0003677">
    <property type="term" value="F:DNA binding"/>
    <property type="evidence" value="ECO:0007669"/>
    <property type="project" value="UniProtKB-KW"/>
</dbReference>
<gene>
    <name evidence="5" type="ORF">V3328_01940</name>
</gene>